<dbReference type="KEGG" id="cdes:C0J27_05535"/>
<evidence type="ECO:0000313" key="1">
    <source>
        <dbReference type="EMBL" id="AXK61163.1"/>
    </source>
</evidence>
<keyword evidence="2" id="KW-1185">Reference proteome</keyword>
<reference evidence="1 2" key="1">
    <citation type="submission" date="2017-12" db="EMBL/GenBank/DDBJ databases">
        <title>Chromulinavorax destructans is a abundant pathogen of dominant heterotrophic picoflagllates.</title>
        <authorList>
            <person name="Deeg C.M."/>
            <person name="Zimmer M."/>
            <person name="Suttle C.A."/>
        </authorList>
    </citation>
    <scope>NUCLEOTIDE SEQUENCE [LARGE SCALE GENOMIC DNA]</scope>
    <source>
        <strain evidence="1 2">SeV1</strain>
    </source>
</reference>
<dbReference type="AlphaFoldDB" id="A0A345ZCZ6"/>
<dbReference type="RefSeq" id="WP_115586178.1">
    <property type="nucleotide sequence ID" value="NZ_CP025544.1"/>
</dbReference>
<gene>
    <name evidence="1" type="ORF">C0J27_05535</name>
</gene>
<organism evidence="1 2">
    <name type="scientific">Candidatus Chromulinivorax destructor</name>
    <dbReference type="NCBI Taxonomy" id="2066483"/>
    <lineage>
        <taxon>Bacteria</taxon>
        <taxon>Candidatus Babelota</taxon>
        <taxon>Candidatus Babeliae</taxon>
        <taxon>Candidatus Babeliales</taxon>
        <taxon>Candidatus Chromulinivoraceae</taxon>
        <taxon>Candidatus Chromulinivorax</taxon>
    </lineage>
</organism>
<protein>
    <submittedName>
        <fullName evidence="1">Uncharacterized protein</fullName>
    </submittedName>
</protein>
<accession>A0A345ZCZ6</accession>
<name>A0A345ZCZ6_9BACT</name>
<dbReference type="Proteomes" id="UP000254834">
    <property type="component" value="Chromosome"/>
</dbReference>
<dbReference type="EMBL" id="CP025544">
    <property type="protein sequence ID" value="AXK61163.1"/>
    <property type="molecule type" value="Genomic_DNA"/>
</dbReference>
<sequence length="174" mass="19504">MFKNIQVHRGLVRISSCHSLNWGKVVKKVLFYSIFILFHQRSMTSEEVVAGTLTEVATKTFIQVSEAVAPALEVASCINAGIQIYSAGKDIKSYAFPNDKERELARAVSEKIHLAKAQKNFRLCLKNIKLNSEISSLGYPTVCEQTVKMLMLCGGEDEIDRMTKVFNNMKKGQI</sequence>
<proteinExistence type="predicted"/>
<evidence type="ECO:0000313" key="2">
    <source>
        <dbReference type="Proteomes" id="UP000254834"/>
    </source>
</evidence>